<comment type="caution">
    <text evidence="1">The sequence shown here is derived from an EMBL/GenBank/DDBJ whole genome shotgun (WGS) entry which is preliminary data.</text>
</comment>
<gene>
    <name evidence="1" type="ORF">BDM02DRAFT_3115743</name>
</gene>
<evidence type="ECO:0000313" key="2">
    <source>
        <dbReference type="Proteomes" id="UP000886501"/>
    </source>
</evidence>
<organism evidence="1 2">
    <name type="scientific">Thelephora ganbajun</name>
    <name type="common">Ganba fungus</name>
    <dbReference type="NCBI Taxonomy" id="370292"/>
    <lineage>
        <taxon>Eukaryota</taxon>
        <taxon>Fungi</taxon>
        <taxon>Dikarya</taxon>
        <taxon>Basidiomycota</taxon>
        <taxon>Agaricomycotina</taxon>
        <taxon>Agaricomycetes</taxon>
        <taxon>Thelephorales</taxon>
        <taxon>Thelephoraceae</taxon>
        <taxon>Thelephora</taxon>
    </lineage>
</organism>
<proteinExistence type="predicted"/>
<name>A0ACB6ZFP8_THEGA</name>
<reference evidence="1" key="1">
    <citation type="submission" date="2019-10" db="EMBL/GenBank/DDBJ databases">
        <authorList>
            <consortium name="DOE Joint Genome Institute"/>
            <person name="Kuo A."/>
            <person name="Miyauchi S."/>
            <person name="Kiss E."/>
            <person name="Drula E."/>
            <person name="Kohler A."/>
            <person name="Sanchez-Garcia M."/>
            <person name="Andreopoulos B."/>
            <person name="Barry K.W."/>
            <person name="Bonito G."/>
            <person name="Buee M."/>
            <person name="Carver A."/>
            <person name="Chen C."/>
            <person name="Cichocki N."/>
            <person name="Clum A."/>
            <person name="Culley D."/>
            <person name="Crous P.W."/>
            <person name="Fauchery L."/>
            <person name="Girlanda M."/>
            <person name="Hayes R."/>
            <person name="Keri Z."/>
            <person name="Labutti K."/>
            <person name="Lipzen A."/>
            <person name="Lombard V."/>
            <person name="Magnuson J."/>
            <person name="Maillard F."/>
            <person name="Morin E."/>
            <person name="Murat C."/>
            <person name="Nolan M."/>
            <person name="Ohm R."/>
            <person name="Pangilinan J."/>
            <person name="Pereira M."/>
            <person name="Perotto S."/>
            <person name="Peter M."/>
            <person name="Riley R."/>
            <person name="Sitrit Y."/>
            <person name="Stielow B."/>
            <person name="Szollosi G."/>
            <person name="Zifcakova L."/>
            <person name="Stursova M."/>
            <person name="Spatafora J.W."/>
            <person name="Tedersoo L."/>
            <person name="Vaario L.-M."/>
            <person name="Yamada A."/>
            <person name="Yan M."/>
            <person name="Wang P."/>
            <person name="Xu J."/>
            <person name="Bruns T."/>
            <person name="Baldrian P."/>
            <person name="Vilgalys R."/>
            <person name="Henrissat B."/>
            <person name="Grigoriev I.V."/>
            <person name="Hibbett D."/>
            <person name="Nagy L.G."/>
            <person name="Martin F.M."/>
        </authorList>
    </citation>
    <scope>NUCLEOTIDE SEQUENCE</scope>
    <source>
        <strain evidence="1">P2</strain>
    </source>
</reference>
<dbReference type="EMBL" id="MU118017">
    <property type="protein sequence ID" value="KAF9648255.1"/>
    <property type="molecule type" value="Genomic_DNA"/>
</dbReference>
<sequence>MLQNHRERVFSFPTQVRPLLLFCRERSLLTGPTGGPGGSGIELILGYGQILSNLTGGYYDIVSWDPRGVGYTTPGLINCFHSSDEYVTFWNGTLVFPQIDIKYGFSDPKDLAYFNSQVNVMEERWKAFGKVCLKHETGQFLPYVGTTATVRDLVAIAEYFDGKGCDINYYGLSYGTTIGNYLINMFPNRVGRIILDGMEDPVTHASKPSHLYWGHRVESVDETFQGFAQGCALAGPHGCPLATSTSTGSGIVEWTKSLLSLAHDYARSSGDDNFRSVHLVSAIHQALYNPSQWASFASGQFLQFYQELVKASGSNLTLATRSTWAPPELKRQSGQDWPDYTFHAISCGDSIDESNITSQAVFDELIRVVKDVSPVFGGQFPQPGHYCHRWPSRAVERFTGPWNSTLKNPIIIIGNKADPATPFLDASLVAGWLGKSATLVEQDGYGHLSLAQKSTCTQNIVSNFFINGVHPQGNGTICEIDPDGPQLFPSKGVRASDIRSAISSDGNATTPNSQELDDLKTQKKSLFIAVIALAAACGILLISLIFSCFAGRRGRGYKPVGTRGAHGQKVEFVGYDADRSYSDPYDSKH</sequence>
<keyword evidence="2" id="KW-1185">Reference proteome</keyword>
<evidence type="ECO:0000313" key="1">
    <source>
        <dbReference type="EMBL" id="KAF9648255.1"/>
    </source>
</evidence>
<protein>
    <submittedName>
        <fullName evidence="1">Uncharacterized protein</fullName>
    </submittedName>
</protein>
<accession>A0ACB6ZFP8</accession>
<dbReference type="Proteomes" id="UP000886501">
    <property type="component" value="Unassembled WGS sequence"/>
</dbReference>
<reference evidence="1" key="2">
    <citation type="journal article" date="2020" name="Nat. Commun.">
        <title>Large-scale genome sequencing of mycorrhizal fungi provides insights into the early evolution of symbiotic traits.</title>
        <authorList>
            <person name="Miyauchi S."/>
            <person name="Kiss E."/>
            <person name="Kuo A."/>
            <person name="Drula E."/>
            <person name="Kohler A."/>
            <person name="Sanchez-Garcia M."/>
            <person name="Morin E."/>
            <person name="Andreopoulos B."/>
            <person name="Barry K.W."/>
            <person name="Bonito G."/>
            <person name="Buee M."/>
            <person name="Carver A."/>
            <person name="Chen C."/>
            <person name="Cichocki N."/>
            <person name="Clum A."/>
            <person name="Culley D."/>
            <person name="Crous P.W."/>
            <person name="Fauchery L."/>
            <person name="Girlanda M."/>
            <person name="Hayes R.D."/>
            <person name="Keri Z."/>
            <person name="LaButti K."/>
            <person name="Lipzen A."/>
            <person name="Lombard V."/>
            <person name="Magnuson J."/>
            <person name="Maillard F."/>
            <person name="Murat C."/>
            <person name="Nolan M."/>
            <person name="Ohm R.A."/>
            <person name="Pangilinan J."/>
            <person name="Pereira M.F."/>
            <person name="Perotto S."/>
            <person name="Peter M."/>
            <person name="Pfister S."/>
            <person name="Riley R."/>
            <person name="Sitrit Y."/>
            <person name="Stielow J.B."/>
            <person name="Szollosi G."/>
            <person name="Zifcakova L."/>
            <person name="Stursova M."/>
            <person name="Spatafora J.W."/>
            <person name="Tedersoo L."/>
            <person name="Vaario L.M."/>
            <person name="Yamada A."/>
            <person name="Yan M."/>
            <person name="Wang P."/>
            <person name="Xu J."/>
            <person name="Bruns T."/>
            <person name="Baldrian P."/>
            <person name="Vilgalys R."/>
            <person name="Dunand C."/>
            <person name="Henrissat B."/>
            <person name="Grigoriev I.V."/>
            <person name="Hibbett D."/>
            <person name="Nagy L.G."/>
            <person name="Martin F.M."/>
        </authorList>
    </citation>
    <scope>NUCLEOTIDE SEQUENCE</scope>
    <source>
        <strain evidence="1">P2</strain>
    </source>
</reference>